<accession>E1ZA83</accession>
<organism evidence="3">
    <name type="scientific">Chlorella variabilis</name>
    <name type="common">Green alga</name>
    <dbReference type="NCBI Taxonomy" id="554065"/>
    <lineage>
        <taxon>Eukaryota</taxon>
        <taxon>Viridiplantae</taxon>
        <taxon>Chlorophyta</taxon>
        <taxon>core chlorophytes</taxon>
        <taxon>Trebouxiophyceae</taxon>
        <taxon>Chlorellales</taxon>
        <taxon>Chlorellaceae</taxon>
        <taxon>Chlorella clade</taxon>
        <taxon>Chlorella</taxon>
    </lineage>
</organism>
<dbReference type="STRING" id="554065.E1ZA83"/>
<dbReference type="EMBL" id="GL433840">
    <property type="protein sequence ID" value="EFN57012.1"/>
    <property type="molecule type" value="Genomic_DNA"/>
</dbReference>
<dbReference type="AlphaFoldDB" id="E1ZA83"/>
<dbReference type="KEGG" id="cvr:CHLNCDRAFT_143679"/>
<reference evidence="2 3" key="1">
    <citation type="journal article" date="2010" name="Plant Cell">
        <title>The Chlorella variabilis NC64A genome reveals adaptation to photosymbiosis, coevolution with viruses, and cryptic sex.</title>
        <authorList>
            <person name="Blanc G."/>
            <person name="Duncan G."/>
            <person name="Agarkova I."/>
            <person name="Borodovsky M."/>
            <person name="Gurnon J."/>
            <person name="Kuo A."/>
            <person name="Lindquist E."/>
            <person name="Lucas S."/>
            <person name="Pangilinan J."/>
            <person name="Polle J."/>
            <person name="Salamov A."/>
            <person name="Terry A."/>
            <person name="Yamada T."/>
            <person name="Dunigan D.D."/>
            <person name="Grigoriev I.V."/>
            <person name="Claverie J.M."/>
            <person name="Van Etten J.L."/>
        </authorList>
    </citation>
    <scope>NUCLEOTIDE SEQUENCE [LARGE SCALE GENOMIC DNA]</scope>
    <source>
        <strain evidence="2 3">NC64A</strain>
    </source>
</reference>
<protein>
    <submittedName>
        <fullName evidence="2">Uncharacterized protein</fullName>
    </submittedName>
</protein>
<dbReference type="Proteomes" id="UP000008141">
    <property type="component" value="Unassembled WGS sequence"/>
</dbReference>
<name>E1ZA83_CHLVA</name>
<dbReference type="Gene3D" id="3.90.550.10">
    <property type="entry name" value="Spore Coat Polysaccharide Biosynthesis Protein SpsA, Chain A"/>
    <property type="match status" value="1"/>
</dbReference>
<dbReference type="SUPFAM" id="SSF53448">
    <property type="entry name" value="Nucleotide-diphospho-sugar transferases"/>
    <property type="match status" value="1"/>
</dbReference>
<evidence type="ECO:0000313" key="2">
    <source>
        <dbReference type="EMBL" id="EFN57012.1"/>
    </source>
</evidence>
<dbReference type="OrthoDB" id="514306at2759"/>
<evidence type="ECO:0000313" key="3">
    <source>
        <dbReference type="Proteomes" id="UP000008141"/>
    </source>
</evidence>
<dbReference type="GeneID" id="17356535"/>
<keyword evidence="3" id="KW-1185">Reference proteome</keyword>
<dbReference type="PANTHER" id="PTHR11183">
    <property type="entry name" value="GLYCOGENIN SUBFAMILY MEMBER"/>
    <property type="match status" value="1"/>
</dbReference>
<sequence>MSRASIGGSASNLELAAAPQLLRRPRASAQDLLALVGSTPRCEDWEVAERAKRAVVGGGNGGGSARASPRGLPPLSARSWRRALSAALALALCLVLLFKHRSLYRNGQDAVAAAYYGLDPAMLGRSEARYPAPHCCRDEACAARGSGSGAASSSSSSGGGGGGGTGRVAVVTYLRDDAYTPLLQQLECTLRRSNPGLELGLMMVEGELGAGTLALARALNITLLPVAPLDYPNTYDWRYRRNWLKVRALGLVQYDAVLLVDADVAVTGALHPLFSMPVEFAAAWDQSKWLNRFRTVVQGINGGVFLLRPCAAVEAHMAALLEAHPKLRFTHSTAEQDFFGWYYRYTGATLPIQYNCQAEQALGADGLTVGGMVPKIVHFTRNKPFHGPQQGAPGHQYLCSLDDLHRRSILAGQMASPGLEAAEAAAAAAAAGAQPQGEQAAGQQHGGDDVQQQQQQQQQQEMVQAPAASGQARPDAQQAQQEQQQQEPDATHRLLSAQSGLLQQGRNELP</sequence>
<dbReference type="InterPro" id="IPR050587">
    <property type="entry name" value="GNT1/Glycosyltrans_8"/>
</dbReference>
<dbReference type="InParanoid" id="E1ZA83"/>
<proteinExistence type="predicted"/>
<gene>
    <name evidence="2" type="ORF">CHLNCDRAFT_143679</name>
</gene>
<feature type="region of interest" description="Disordered" evidence="1">
    <location>
        <begin position="430"/>
        <end position="510"/>
    </location>
</feature>
<evidence type="ECO:0000256" key="1">
    <source>
        <dbReference type="SAM" id="MobiDB-lite"/>
    </source>
</evidence>
<dbReference type="RefSeq" id="XP_005849114.1">
    <property type="nucleotide sequence ID" value="XM_005849052.1"/>
</dbReference>
<dbReference type="InterPro" id="IPR029044">
    <property type="entry name" value="Nucleotide-diphossugar_trans"/>
</dbReference>